<feature type="domain" description="Bacterial surface antigen (D15)" evidence="6">
    <location>
        <begin position="571"/>
        <end position="738"/>
    </location>
</feature>
<organism evidence="7 8">
    <name type="scientific">Flavobacterium humi</name>
    <dbReference type="NCBI Taxonomy" id="2562683"/>
    <lineage>
        <taxon>Bacteria</taxon>
        <taxon>Pseudomonadati</taxon>
        <taxon>Bacteroidota</taxon>
        <taxon>Flavobacteriia</taxon>
        <taxon>Flavobacteriales</taxon>
        <taxon>Flavobacteriaceae</taxon>
        <taxon>Flavobacterium</taxon>
    </lineage>
</organism>
<proteinExistence type="predicted"/>
<keyword evidence="3" id="KW-0732">Signal</keyword>
<dbReference type="InterPro" id="IPR039910">
    <property type="entry name" value="D15-like"/>
</dbReference>
<sequence>MKTQHRYYFLFLIVLFASSCSSTRYLPEGELLYTGGKVKVIDTAVSRKERKSLQKELHGLLRPKPNSRILGLRPKLFFYNLAGEPKKEKGFRYWLRYKVGEPPVLFSQVDLDYNTRLLQNYSENRGYFKVRASADSTRRGKRATAEYEVQPGKQYHIKDVTFPTDSTTLGIAVAATQDKTLLKTGEGYDLDRIKAERIRIDARLKEQGYYYFGPDYLKVQVDSTVGSYETDLIVKVKEETPAAAKKVFTIGKIVIYPNYAIKGGNRHIKQLEKDSTAVEHYHDFTIIDKEKLFNPRIFDRTLYFKKGDLYNRTAHNLSLNRLVNLGTFKFVKNQFTVSDSLNTVLDAYYYLTPLKKKSIRVEVLGKTNSANYTGTELSINWSNRNTFRGAELFTVSLFGGLEVQMSGQNNGFDVYRVGSEASLIWPRFIAPFRLRSSSGFVPKTKATIGYEFQKREQLYALNSFKGSFGYLWKENIRKEHQLNITDIHYVSPNNVTNLYKEQIAVNPTLAKVIEKQLIFGPTYSYTYTNTMETAKKHTIYYKGTLDVAGTLAGLISGANVKKGDTTKVFGVAFSQFVKLENDFRHYLKLGPESQLASRIIVGAGYGYGNATELPYIKQFFIGGTNSIRAFRSRSIGPGDYFPATETSSFLPDQSGDVKLEINTEYRAKLFSIVKGAVFIDAGNIWLMHKNPEKPGAEFSKKFLDQMAVGTGVGLRFDLSFLLLRTDFAFPLRKPYLEENHRWVLNQINFGSGSWRKENLIFNLAIGYPF</sequence>
<dbReference type="PROSITE" id="PS51257">
    <property type="entry name" value="PROKAR_LIPOPROTEIN"/>
    <property type="match status" value="1"/>
</dbReference>
<evidence type="ECO:0000313" key="7">
    <source>
        <dbReference type="EMBL" id="TGD59519.1"/>
    </source>
</evidence>
<comment type="caution">
    <text evidence="7">The sequence shown here is derived from an EMBL/GenBank/DDBJ whole genome shotgun (WGS) entry which is preliminary data.</text>
</comment>
<evidence type="ECO:0000313" key="8">
    <source>
        <dbReference type="Proteomes" id="UP000297407"/>
    </source>
</evidence>
<dbReference type="PANTHER" id="PTHR12815">
    <property type="entry name" value="SORTING AND ASSEMBLY MACHINERY SAMM50 PROTEIN FAMILY MEMBER"/>
    <property type="match status" value="1"/>
</dbReference>
<evidence type="ECO:0000259" key="6">
    <source>
        <dbReference type="Pfam" id="PF01103"/>
    </source>
</evidence>
<protein>
    <recommendedName>
        <fullName evidence="6">Bacterial surface antigen (D15) domain-containing protein</fullName>
    </recommendedName>
</protein>
<evidence type="ECO:0000256" key="5">
    <source>
        <dbReference type="ARBA" id="ARBA00023237"/>
    </source>
</evidence>
<keyword evidence="2" id="KW-0812">Transmembrane</keyword>
<keyword evidence="4" id="KW-0472">Membrane</keyword>
<dbReference type="AlphaFoldDB" id="A0A4Z0LCA5"/>
<keyword evidence="5" id="KW-0998">Cell outer membrane</keyword>
<comment type="subcellular location">
    <subcellularLocation>
        <location evidence="1">Membrane</location>
    </subcellularLocation>
</comment>
<dbReference type="InterPro" id="IPR000184">
    <property type="entry name" value="Bac_surfAg_D15"/>
</dbReference>
<reference evidence="7 8" key="1">
    <citation type="submission" date="2019-04" db="EMBL/GenBank/DDBJ databases">
        <title>Flavobacterium sp. strain DS2-A Genome sequencing and assembly.</title>
        <authorList>
            <person name="Kim I."/>
        </authorList>
    </citation>
    <scope>NUCLEOTIDE SEQUENCE [LARGE SCALE GENOMIC DNA]</scope>
    <source>
        <strain evidence="7 8">DS2-A</strain>
    </source>
</reference>
<dbReference type="OrthoDB" id="9814535at2"/>
<evidence type="ECO:0000256" key="4">
    <source>
        <dbReference type="ARBA" id="ARBA00023136"/>
    </source>
</evidence>
<dbReference type="PANTHER" id="PTHR12815:SF47">
    <property type="entry name" value="TRANSLOCATION AND ASSEMBLY MODULE SUBUNIT TAMA"/>
    <property type="match status" value="1"/>
</dbReference>
<dbReference type="Pfam" id="PF01103">
    <property type="entry name" value="Omp85"/>
    <property type="match status" value="1"/>
</dbReference>
<gene>
    <name evidence="7" type="ORF">E4635_00875</name>
</gene>
<evidence type="ECO:0000256" key="3">
    <source>
        <dbReference type="ARBA" id="ARBA00022729"/>
    </source>
</evidence>
<keyword evidence="8" id="KW-1185">Reference proteome</keyword>
<evidence type="ECO:0000256" key="1">
    <source>
        <dbReference type="ARBA" id="ARBA00004370"/>
    </source>
</evidence>
<evidence type="ECO:0000256" key="2">
    <source>
        <dbReference type="ARBA" id="ARBA00022692"/>
    </source>
</evidence>
<accession>A0A4Z0LCA5</accession>
<dbReference type="RefSeq" id="WP_135524726.1">
    <property type="nucleotide sequence ID" value="NZ_SRLH01000001.1"/>
</dbReference>
<dbReference type="Gene3D" id="2.40.160.50">
    <property type="entry name" value="membrane protein fhac: a member of the omp85/tpsb transporter family"/>
    <property type="match status" value="1"/>
</dbReference>
<dbReference type="EMBL" id="SRLH01000001">
    <property type="protein sequence ID" value="TGD59519.1"/>
    <property type="molecule type" value="Genomic_DNA"/>
</dbReference>
<name>A0A4Z0LCA5_9FLAO</name>
<dbReference type="GO" id="GO:0019867">
    <property type="term" value="C:outer membrane"/>
    <property type="evidence" value="ECO:0007669"/>
    <property type="project" value="InterPro"/>
</dbReference>
<dbReference type="Proteomes" id="UP000297407">
    <property type="component" value="Unassembled WGS sequence"/>
</dbReference>